<accession>A0A3P7LTA5</accession>
<dbReference type="Pfam" id="PF01554">
    <property type="entry name" value="MatE"/>
    <property type="match status" value="1"/>
</dbReference>
<evidence type="ECO:0000313" key="4">
    <source>
        <dbReference type="Proteomes" id="UP000281553"/>
    </source>
</evidence>
<keyword evidence="4" id="KW-1185">Reference proteome</keyword>
<reference evidence="3 4" key="1">
    <citation type="submission" date="2018-11" db="EMBL/GenBank/DDBJ databases">
        <authorList>
            <consortium name="Pathogen Informatics"/>
        </authorList>
    </citation>
    <scope>NUCLEOTIDE SEQUENCE [LARGE SCALE GENOMIC DNA]</scope>
</reference>
<evidence type="ECO:0000313" key="3">
    <source>
        <dbReference type="EMBL" id="VDN16430.1"/>
    </source>
</evidence>
<dbReference type="InterPro" id="IPR002528">
    <property type="entry name" value="MATE_fam"/>
</dbReference>
<feature type="non-terminal residue" evidence="3">
    <location>
        <position position="1"/>
    </location>
</feature>
<dbReference type="GO" id="GO:0042910">
    <property type="term" value="F:xenobiotic transmembrane transporter activity"/>
    <property type="evidence" value="ECO:0007669"/>
    <property type="project" value="InterPro"/>
</dbReference>
<keyword evidence="2" id="KW-1133">Transmembrane helix</keyword>
<dbReference type="OrthoDB" id="2126698at2759"/>
<dbReference type="Proteomes" id="UP000281553">
    <property type="component" value="Unassembled WGS sequence"/>
</dbReference>
<keyword evidence="2" id="KW-0472">Membrane</keyword>
<keyword evidence="2" id="KW-0812">Transmembrane</keyword>
<name>A0A3P7LTA5_DIBLA</name>
<dbReference type="GO" id="GO:0016020">
    <property type="term" value="C:membrane"/>
    <property type="evidence" value="ECO:0007669"/>
    <property type="project" value="InterPro"/>
</dbReference>
<evidence type="ECO:0008006" key="5">
    <source>
        <dbReference type="Google" id="ProtNLM"/>
    </source>
</evidence>
<feature type="transmembrane region" description="Helical" evidence="2">
    <location>
        <begin position="28"/>
        <end position="51"/>
    </location>
</feature>
<organism evidence="3 4">
    <name type="scientific">Dibothriocephalus latus</name>
    <name type="common">Fish tapeworm</name>
    <name type="synonym">Diphyllobothrium latum</name>
    <dbReference type="NCBI Taxonomy" id="60516"/>
    <lineage>
        <taxon>Eukaryota</taxon>
        <taxon>Metazoa</taxon>
        <taxon>Spiralia</taxon>
        <taxon>Lophotrochozoa</taxon>
        <taxon>Platyhelminthes</taxon>
        <taxon>Cestoda</taxon>
        <taxon>Eucestoda</taxon>
        <taxon>Diphyllobothriidea</taxon>
        <taxon>Diphyllobothriidae</taxon>
        <taxon>Dibothriocephalus</taxon>
    </lineage>
</organism>
<evidence type="ECO:0000256" key="1">
    <source>
        <dbReference type="ARBA" id="ARBA00010199"/>
    </source>
</evidence>
<comment type="similarity">
    <text evidence="1">Belongs to the multi antimicrobial extrusion (MATE) (TC 2.A.66.1) family.</text>
</comment>
<dbReference type="PANTHER" id="PTHR11206">
    <property type="entry name" value="MULTIDRUG RESISTANCE PROTEIN"/>
    <property type="match status" value="1"/>
</dbReference>
<sequence length="89" mass="9455">QIPLGISTAVNVRVGQGLGAFNPSAAKFTYFTALTAIVIITFLTAAPVVMLRHSIPFIFTSDVEVAAKATEILPMLFIFQLCEGLAVSL</sequence>
<evidence type="ECO:0000256" key="2">
    <source>
        <dbReference type="SAM" id="Phobius"/>
    </source>
</evidence>
<gene>
    <name evidence="3" type="ORF">DILT_LOCUS12261</name>
</gene>
<protein>
    <recommendedName>
        <fullName evidence="5">MATE family efflux transporter</fullName>
    </recommendedName>
</protein>
<dbReference type="EMBL" id="UYRU01065807">
    <property type="protein sequence ID" value="VDN16430.1"/>
    <property type="molecule type" value="Genomic_DNA"/>
</dbReference>
<dbReference type="GO" id="GO:0015297">
    <property type="term" value="F:antiporter activity"/>
    <property type="evidence" value="ECO:0007669"/>
    <property type="project" value="InterPro"/>
</dbReference>
<proteinExistence type="inferred from homology"/>
<dbReference type="AlphaFoldDB" id="A0A3P7LTA5"/>